<comment type="caution">
    <text evidence="2">The sequence shown here is derived from an EMBL/GenBank/DDBJ whole genome shotgun (WGS) entry which is preliminary data.</text>
</comment>
<dbReference type="OrthoDB" id="5772231at2"/>
<evidence type="ECO:0000256" key="1">
    <source>
        <dbReference type="SAM" id="Phobius"/>
    </source>
</evidence>
<keyword evidence="1" id="KW-0472">Membrane</keyword>
<keyword evidence="1" id="KW-0812">Transmembrane</keyword>
<sequence length="76" mass="8559">MYIGIFLIICAAAFMYRVAQYEKRRGWLWGSVTAMIILLLSQVILSTYLPALVGVIVAYMLMMAANIYQPVKKGPI</sequence>
<gene>
    <name evidence="2" type="ORF">WG68_14370</name>
</gene>
<name>A0A0M2V504_9GAMM</name>
<accession>A0A0M2V504</accession>
<keyword evidence="3" id="KW-1185">Reference proteome</keyword>
<dbReference type="EMBL" id="LAHO01000014">
    <property type="protein sequence ID" value="KKO44725.1"/>
    <property type="molecule type" value="Genomic_DNA"/>
</dbReference>
<dbReference type="Proteomes" id="UP000034228">
    <property type="component" value="Unassembled WGS sequence"/>
</dbReference>
<dbReference type="RefSeq" id="WP_046558397.1">
    <property type="nucleotide sequence ID" value="NZ_LAHO01000014.1"/>
</dbReference>
<proteinExistence type="predicted"/>
<evidence type="ECO:0000313" key="3">
    <source>
        <dbReference type="Proteomes" id="UP000034228"/>
    </source>
</evidence>
<protein>
    <submittedName>
        <fullName evidence="2">Uncharacterized protein</fullName>
    </submittedName>
</protein>
<reference evidence="2 3" key="1">
    <citation type="submission" date="2015-03" db="EMBL/GenBank/DDBJ databases">
        <title>Draft genome sequences of two protease-producing strains of Arsukibacterium isolated from two cold and alkaline environments.</title>
        <authorList>
            <person name="Lylloff J.E."/>
            <person name="Skov L.B."/>
            <person name="Jepsen M."/>
            <person name="Hallin P.F."/>
            <person name="Sorensen S.J."/>
            <person name="Stougaard P."/>
            <person name="Glaring M.A."/>
        </authorList>
    </citation>
    <scope>NUCLEOTIDE SEQUENCE [LARGE SCALE GENOMIC DNA]</scope>
    <source>
        <strain evidence="2 3">GCM72</strain>
    </source>
</reference>
<dbReference type="STRING" id="336831.WG68_14370"/>
<feature type="transmembrane region" description="Helical" evidence="1">
    <location>
        <begin position="35"/>
        <end position="62"/>
    </location>
</feature>
<organism evidence="2 3">
    <name type="scientific">Arsukibacterium ikkense</name>
    <dbReference type="NCBI Taxonomy" id="336831"/>
    <lineage>
        <taxon>Bacteria</taxon>
        <taxon>Pseudomonadati</taxon>
        <taxon>Pseudomonadota</taxon>
        <taxon>Gammaproteobacteria</taxon>
        <taxon>Chromatiales</taxon>
        <taxon>Chromatiaceae</taxon>
        <taxon>Arsukibacterium</taxon>
    </lineage>
</organism>
<evidence type="ECO:0000313" key="2">
    <source>
        <dbReference type="EMBL" id="KKO44725.1"/>
    </source>
</evidence>
<keyword evidence="1" id="KW-1133">Transmembrane helix</keyword>
<dbReference type="AlphaFoldDB" id="A0A0M2V504"/>